<dbReference type="PROSITE" id="PS50929">
    <property type="entry name" value="ABC_TM1F"/>
    <property type="match status" value="1"/>
</dbReference>
<gene>
    <name evidence="10" type="ORF">ERS852473_01442</name>
</gene>
<feature type="transmembrane region" description="Helical" evidence="7">
    <location>
        <begin position="127"/>
        <end position="148"/>
    </location>
</feature>
<dbReference type="InterPro" id="IPR003439">
    <property type="entry name" value="ABC_transporter-like_ATP-bd"/>
</dbReference>
<evidence type="ECO:0000256" key="2">
    <source>
        <dbReference type="ARBA" id="ARBA00022692"/>
    </source>
</evidence>
<dbReference type="Pfam" id="PF00005">
    <property type="entry name" value="ABC_tran"/>
    <property type="match status" value="1"/>
</dbReference>
<feature type="transmembrane region" description="Helical" evidence="7">
    <location>
        <begin position="245"/>
        <end position="265"/>
    </location>
</feature>
<dbReference type="CDD" id="cd18548">
    <property type="entry name" value="ABC_6TM_Tm287_like"/>
    <property type="match status" value="1"/>
</dbReference>
<evidence type="ECO:0000259" key="8">
    <source>
        <dbReference type="PROSITE" id="PS50893"/>
    </source>
</evidence>
<dbReference type="GO" id="GO:0016787">
    <property type="term" value="F:hydrolase activity"/>
    <property type="evidence" value="ECO:0007669"/>
    <property type="project" value="UniProtKB-KW"/>
</dbReference>
<sequence>MLKIFKNFKGKEWLLLSVSVVFIVLQVWLDLRLPDYMSDITRLVQTQGSEMSEILTAGGWMLLCALGSLIASVIVAALAAKIASNFSATLRSKLYDKVQDFSMEEINNFSTASLITRSTNDVTQVQTFIVIGLQLLIKAPILAVWAVLKITGKNWELSLTTGIAVLILLIIVGICIAIALPRFAKLQKLTDNLNRIARENLSGISVTRAYNAERYQEDKFEEANSELTSVNLVANRVMATLLPSISFIMSGLTLAIYWVGAVLIQNADITSRMGLFSDVVVFSSYAMQVVMAFMMLVIVFILMPRASVAAKRINEVLDAEIKIKNGTTSQEIVSAVGEIEFKNVSFKYPDADDYVIKDISFKVNRGETVAFIGATGSGKSTLINLIPRFYDATEGEVLVNGMNVKEYDQKHLRNKLGYVPQKVTLFEGSIESNIAFGDNGRSKISKDDVVYGIYGAQATEFVERLDGQYEAHVSQGGNNFSGGQKQRLSIARAISRNPEVLIFDDSFSALDYKTDSKLRKFLKHESVGTTTIVVAQRISSIKEADKIIVLDNGLIVGMGKHDDLMKECNVYQEIAYSQLSKEELSTVKEVEVLEEEAI</sequence>
<dbReference type="PANTHER" id="PTHR43394:SF1">
    <property type="entry name" value="ATP-BINDING CASSETTE SUB-FAMILY B MEMBER 10, MITOCHONDRIAL"/>
    <property type="match status" value="1"/>
</dbReference>
<dbReference type="Pfam" id="PF00664">
    <property type="entry name" value="ABC_membrane"/>
    <property type="match status" value="1"/>
</dbReference>
<keyword evidence="11" id="KW-1185">Reference proteome</keyword>
<dbReference type="InterPro" id="IPR017871">
    <property type="entry name" value="ABC_transporter-like_CS"/>
</dbReference>
<dbReference type="Gene3D" id="1.20.1560.10">
    <property type="entry name" value="ABC transporter type 1, transmembrane domain"/>
    <property type="match status" value="1"/>
</dbReference>
<keyword evidence="10" id="KW-0378">Hydrolase</keyword>
<keyword evidence="2 7" id="KW-0812">Transmembrane</keyword>
<dbReference type="InterPro" id="IPR011527">
    <property type="entry name" value="ABC1_TM_dom"/>
</dbReference>
<comment type="subcellular location">
    <subcellularLocation>
        <location evidence="1">Cell membrane</location>
        <topology evidence="1">Multi-pass membrane protein</topology>
    </subcellularLocation>
</comment>
<evidence type="ECO:0000256" key="1">
    <source>
        <dbReference type="ARBA" id="ARBA00004651"/>
    </source>
</evidence>
<feature type="transmembrane region" description="Helical" evidence="7">
    <location>
        <begin position="60"/>
        <end position="83"/>
    </location>
</feature>
<keyword evidence="5 7" id="KW-1133">Transmembrane helix</keyword>
<comment type="caution">
    <text evidence="10">The sequence shown here is derived from an EMBL/GenBank/DDBJ whole genome shotgun (WGS) entry which is preliminary data.</text>
</comment>
<feature type="transmembrane region" description="Helical" evidence="7">
    <location>
        <begin position="160"/>
        <end position="180"/>
    </location>
</feature>
<evidence type="ECO:0000256" key="6">
    <source>
        <dbReference type="ARBA" id="ARBA00023136"/>
    </source>
</evidence>
<proteinExistence type="predicted"/>
<dbReference type="Gene3D" id="3.40.50.300">
    <property type="entry name" value="P-loop containing nucleotide triphosphate hydrolases"/>
    <property type="match status" value="1"/>
</dbReference>
<evidence type="ECO:0000256" key="5">
    <source>
        <dbReference type="ARBA" id="ARBA00022989"/>
    </source>
</evidence>
<name>A0ABM9UQS9_SARVE</name>
<dbReference type="EC" id="3.6.3.-" evidence="10"/>
<feature type="transmembrane region" description="Helical" evidence="7">
    <location>
        <begin position="12"/>
        <end position="29"/>
    </location>
</feature>
<dbReference type="InterPro" id="IPR003593">
    <property type="entry name" value="AAA+_ATPase"/>
</dbReference>
<dbReference type="SUPFAM" id="SSF90123">
    <property type="entry name" value="ABC transporter transmembrane region"/>
    <property type="match status" value="1"/>
</dbReference>
<evidence type="ECO:0000256" key="4">
    <source>
        <dbReference type="ARBA" id="ARBA00022840"/>
    </source>
</evidence>
<dbReference type="EMBL" id="CYZR01000004">
    <property type="protein sequence ID" value="CUN92438.1"/>
    <property type="molecule type" value="Genomic_DNA"/>
</dbReference>
<protein>
    <submittedName>
        <fullName evidence="10">Multidrug export ATP-binding/permease protein SAV1866</fullName>
        <ecNumber evidence="10">3.6.3.-</ecNumber>
    </submittedName>
</protein>
<evidence type="ECO:0000313" key="10">
    <source>
        <dbReference type="EMBL" id="CUN92438.1"/>
    </source>
</evidence>
<evidence type="ECO:0000259" key="9">
    <source>
        <dbReference type="PROSITE" id="PS50929"/>
    </source>
</evidence>
<keyword evidence="6 7" id="KW-0472">Membrane</keyword>
<evidence type="ECO:0000256" key="3">
    <source>
        <dbReference type="ARBA" id="ARBA00022741"/>
    </source>
</evidence>
<dbReference type="PANTHER" id="PTHR43394">
    <property type="entry name" value="ATP-DEPENDENT PERMEASE MDL1, MITOCHONDRIAL"/>
    <property type="match status" value="1"/>
</dbReference>
<dbReference type="GO" id="GO:0005524">
    <property type="term" value="F:ATP binding"/>
    <property type="evidence" value="ECO:0007669"/>
    <property type="project" value="UniProtKB-KW"/>
</dbReference>
<evidence type="ECO:0000256" key="7">
    <source>
        <dbReference type="SAM" id="Phobius"/>
    </source>
</evidence>
<dbReference type="SUPFAM" id="SSF52540">
    <property type="entry name" value="P-loop containing nucleoside triphosphate hydrolases"/>
    <property type="match status" value="1"/>
</dbReference>
<organism evidence="10 11">
    <name type="scientific">Sarcina ventriculi</name>
    <name type="common">Clostridium ventriculi</name>
    <dbReference type="NCBI Taxonomy" id="1267"/>
    <lineage>
        <taxon>Bacteria</taxon>
        <taxon>Bacillati</taxon>
        <taxon>Bacillota</taxon>
        <taxon>Clostridia</taxon>
        <taxon>Eubacteriales</taxon>
        <taxon>Clostridiaceae</taxon>
        <taxon>Sarcina</taxon>
    </lineage>
</organism>
<dbReference type="RefSeq" id="WP_055259046.1">
    <property type="nucleotide sequence ID" value="NZ_CABIXL010000004.1"/>
</dbReference>
<accession>A0ABM9UQS9</accession>
<feature type="transmembrane region" description="Helical" evidence="7">
    <location>
        <begin position="285"/>
        <end position="303"/>
    </location>
</feature>
<feature type="domain" description="ABC transmembrane type-1" evidence="9">
    <location>
        <begin position="18"/>
        <end position="305"/>
    </location>
</feature>
<dbReference type="InterPro" id="IPR036640">
    <property type="entry name" value="ABC1_TM_sf"/>
</dbReference>
<feature type="domain" description="ABC transporter" evidence="8">
    <location>
        <begin position="339"/>
        <end position="577"/>
    </location>
</feature>
<dbReference type="SMART" id="SM00382">
    <property type="entry name" value="AAA"/>
    <property type="match status" value="1"/>
</dbReference>
<keyword evidence="3" id="KW-0547">Nucleotide-binding</keyword>
<evidence type="ECO:0000313" key="11">
    <source>
        <dbReference type="Proteomes" id="UP000095488"/>
    </source>
</evidence>
<dbReference type="InterPro" id="IPR027417">
    <property type="entry name" value="P-loop_NTPase"/>
</dbReference>
<dbReference type="InterPro" id="IPR039421">
    <property type="entry name" value="Type_1_exporter"/>
</dbReference>
<keyword evidence="4 10" id="KW-0067">ATP-binding</keyword>
<reference evidence="10 11" key="1">
    <citation type="submission" date="2015-09" db="EMBL/GenBank/DDBJ databases">
        <authorList>
            <consortium name="Pathogen Informatics"/>
        </authorList>
    </citation>
    <scope>NUCLEOTIDE SEQUENCE [LARGE SCALE GENOMIC DNA]</scope>
    <source>
        <strain evidence="10 11">2789STDY5834858</strain>
    </source>
</reference>
<dbReference type="PROSITE" id="PS00211">
    <property type="entry name" value="ABC_TRANSPORTER_1"/>
    <property type="match status" value="1"/>
</dbReference>
<dbReference type="Proteomes" id="UP000095488">
    <property type="component" value="Unassembled WGS sequence"/>
</dbReference>
<dbReference type="PROSITE" id="PS50893">
    <property type="entry name" value="ABC_TRANSPORTER_2"/>
    <property type="match status" value="1"/>
</dbReference>